<evidence type="ECO:0000313" key="2">
    <source>
        <dbReference type="WBParaSite" id="maker-unitig_24295-snap-gene-0.0-mRNA-1"/>
    </source>
</evidence>
<dbReference type="WBParaSite" id="maker-unitig_24295-snap-gene-0.0-mRNA-1">
    <property type="protein sequence ID" value="maker-unitig_24295-snap-gene-0.0-mRNA-1"/>
    <property type="gene ID" value="maker-unitig_24295-snap-gene-0.0"/>
</dbReference>
<keyword evidence="1" id="KW-1185">Reference proteome</keyword>
<dbReference type="AlphaFoldDB" id="A0A1I8F888"/>
<dbReference type="Proteomes" id="UP000095280">
    <property type="component" value="Unplaced"/>
</dbReference>
<organism evidence="1 2">
    <name type="scientific">Macrostomum lignano</name>
    <dbReference type="NCBI Taxonomy" id="282301"/>
    <lineage>
        <taxon>Eukaryota</taxon>
        <taxon>Metazoa</taxon>
        <taxon>Spiralia</taxon>
        <taxon>Lophotrochozoa</taxon>
        <taxon>Platyhelminthes</taxon>
        <taxon>Rhabditophora</taxon>
        <taxon>Macrostomorpha</taxon>
        <taxon>Macrostomida</taxon>
        <taxon>Macrostomidae</taxon>
        <taxon>Macrostomum</taxon>
    </lineage>
</organism>
<protein>
    <submittedName>
        <fullName evidence="2">IPIL1 protein</fullName>
    </submittedName>
</protein>
<accession>A0A1I8F888</accession>
<evidence type="ECO:0000313" key="1">
    <source>
        <dbReference type="Proteomes" id="UP000095280"/>
    </source>
</evidence>
<sequence>PDIADWWTTSSSCLILHLRQAWSHAHGQRLLSRRTQYLLCPTAELAVHVEDEKLTCDTRQLELI</sequence>
<name>A0A1I8F888_9PLAT</name>
<reference evidence="2" key="1">
    <citation type="submission" date="2016-11" db="UniProtKB">
        <authorList>
            <consortium name="WormBaseParasite"/>
        </authorList>
    </citation>
    <scope>IDENTIFICATION</scope>
</reference>
<proteinExistence type="predicted"/>